<gene>
    <name evidence="9 11" type="primary">coaD</name>
    <name evidence="11" type="ORF">L2422_04670</name>
</gene>
<comment type="similarity">
    <text evidence="9">Belongs to the bacterial CoaD family.</text>
</comment>
<sequence length="165" mass="18152">MVKAIFPGSFDPITNGHLETIKKASQSFDEVVVVIMTNTSKKYLFSAKERAELVEEAIADLKLANVSVLTRPAALTVDVAKELQTNIIIRGLRNSADFLYEQQINAMNKKLNPAIETVYFMTSSDNSFVASSMIKEIAKFGGDVSQFLPVKAALALKRVLASHEK</sequence>
<feature type="binding site" evidence="9">
    <location>
        <position position="17"/>
    </location>
    <ligand>
        <name>ATP</name>
        <dbReference type="ChEBI" id="CHEBI:30616"/>
    </ligand>
</feature>
<dbReference type="PANTHER" id="PTHR21342:SF1">
    <property type="entry name" value="PHOSPHOPANTETHEINE ADENYLYLTRANSFERASE"/>
    <property type="match status" value="1"/>
</dbReference>
<feature type="domain" description="Cytidyltransferase-like" evidence="10">
    <location>
        <begin position="5"/>
        <end position="136"/>
    </location>
</feature>
<dbReference type="EC" id="2.7.7.3" evidence="9"/>
<dbReference type="NCBIfam" id="TIGR00125">
    <property type="entry name" value="cyt_tran_rel"/>
    <property type="match status" value="1"/>
</dbReference>
<feature type="binding site" evidence="9">
    <location>
        <position position="9"/>
    </location>
    <ligand>
        <name>substrate</name>
    </ligand>
</feature>
<organism evidence="11 12">
    <name type="scientific">Lactobacillus mulieris</name>
    <dbReference type="NCBI Taxonomy" id="2508708"/>
    <lineage>
        <taxon>Bacteria</taxon>
        <taxon>Bacillati</taxon>
        <taxon>Bacillota</taxon>
        <taxon>Bacilli</taxon>
        <taxon>Lactobacillales</taxon>
        <taxon>Lactobacillaceae</taxon>
        <taxon>Lactobacillus</taxon>
    </lineage>
</organism>
<reference evidence="11" key="1">
    <citation type="submission" date="2022-01" db="EMBL/GenBank/DDBJ databases">
        <title>VMRC isolate genome collection.</title>
        <authorList>
            <person name="France M."/>
            <person name="Rutt L."/>
            <person name="Humphrys M."/>
            <person name="Ravel J."/>
        </authorList>
    </citation>
    <scope>NUCLEOTIDE SEQUENCE</scope>
    <source>
        <strain evidence="11">C0127B5</strain>
    </source>
</reference>
<keyword evidence="6 9" id="KW-0460">Magnesium</keyword>
<dbReference type="CDD" id="cd02163">
    <property type="entry name" value="PPAT"/>
    <property type="match status" value="1"/>
</dbReference>
<evidence type="ECO:0000259" key="10">
    <source>
        <dbReference type="Pfam" id="PF01467"/>
    </source>
</evidence>
<dbReference type="SUPFAM" id="SSF52374">
    <property type="entry name" value="Nucleotidylyl transferase"/>
    <property type="match status" value="1"/>
</dbReference>
<comment type="caution">
    <text evidence="11">The sequence shown here is derived from an EMBL/GenBank/DDBJ whole genome shotgun (WGS) entry which is preliminary data.</text>
</comment>
<evidence type="ECO:0000256" key="5">
    <source>
        <dbReference type="ARBA" id="ARBA00022840"/>
    </source>
</evidence>
<evidence type="ECO:0000313" key="12">
    <source>
        <dbReference type="Proteomes" id="UP001213015"/>
    </source>
</evidence>
<dbReference type="GO" id="GO:0005737">
    <property type="term" value="C:cytoplasm"/>
    <property type="evidence" value="ECO:0007669"/>
    <property type="project" value="UniProtKB-SubCell"/>
</dbReference>
<dbReference type="HAMAP" id="MF_00151">
    <property type="entry name" value="PPAT_bact"/>
    <property type="match status" value="1"/>
</dbReference>
<evidence type="ECO:0000313" key="11">
    <source>
        <dbReference type="EMBL" id="MCZ3844813.1"/>
    </source>
</evidence>
<dbReference type="AlphaFoldDB" id="A0AAP3GY02"/>
<evidence type="ECO:0000256" key="7">
    <source>
        <dbReference type="ARBA" id="ARBA00022993"/>
    </source>
</evidence>
<dbReference type="InterPro" id="IPR004821">
    <property type="entry name" value="Cyt_trans-like"/>
</dbReference>
<dbReference type="GO" id="GO:0015937">
    <property type="term" value="P:coenzyme A biosynthetic process"/>
    <property type="evidence" value="ECO:0007669"/>
    <property type="project" value="UniProtKB-UniRule"/>
</dbReference>
<evidence type="ECO:0000256" key="8">
    <source>
        <dbReference type="ARBA" id="ARBA00029346"/>
    </source>
</evidence>
<comment type="pathway">
    <text evidence="9">Cofactor biosynthesis; coenzyme A biosynthesis; CoA from (R)-pantothenate: step 4/5.</text>
</comment>
<dbReference type="GeneID" id="97459322"/>
<keyword evidence="1 9" id="KW-0963">Cytoplasm</keyword>
<protein>
    <recommendedName>
        <fullName evidence="9">Phosphopantetheine adenylyltransferase</fullName>
        <ecNumber evidence="9">2.7.7.3</ecNumber>
    </recommendedName>
    <alternativeName>
        <fullName evidence="9">Dephospho-CoA pyrophosphorylase</fullName>
    </alternativeName>
    <alternativeName>
        <fullName evidence="9">Pantetheine-phosphate adenylyltransferase</fullName>
        <shortName evidence="9">PPAT</shortName>
    </alternativeName>
</protein>
<dbReference type="PRINTS" id="PR01020">
    <property type="entry name" value="LPSBIOSNTHSS"/>
</dbReference>
<feature type="binding site" evidence="9">
    <location>
        <position position="41"/>
    </location>
    <ligand>
        <name>substrate</name>
    </ligand>
</feature>
<comment type="catalytic activity">
    <reaction evidence="8 9">
        <text>(R)-4'-phosphopantetheine + ATP + H(+) = 3'-dephospho-CoA + diphosphate</text>
        <dbReference type="Rhea" id="RHEA:19801"/>
        <dbReference type="ChEBI" id="CHEBI:15378"/>
        <dbReference type="ChEBI" id="CHEBI:30616"/>
        <dbReference type="ChEBI" id="CHEBI:33019"/>
        <dbReference type="ChEBI" id="CHEBI:57328"/>
        <dbReference type="ChEBI" id="CHEBI:61723"/>
        <dbReference type="EC" id="2.7.7.3"/>
    </reaction>
</comment>
<evidence type="ECO:0000256" key="3">
    <source>
        <dbReference type="ARBA" id="ARBA00022695"/>
    </source>
</evidence>
<dbReference type="Pfam" id="PF01467">
    <property type="entry name" value="CTP_transf_like"/>
    <property type="match status" value="1"/>
</dbReference>
<keyword evidence="3 9" id="KW-0548">Nucleotidyltransferase</keyword>
<keyword evidence="5 9" id="KW-0067">ATP-binding</keyword>
<dbReference type="NCBIfam" id="TIGR01510">
    <property type="entry name" value="coaD_prev_kdtB"/>
    <property type="match status" value="1"/>
</dbReference>
<keyword evidence="2 9" id="KW-0808">Transferase</keyword>
<name>A0AAP3GY02_9LACO</name>
<feature type="binding site" evidence="9">
    <location>
        <begin position="126"/>
        <end position="132"/>
    </location>
    <ligand>
        <name>ATP</name>
        <dbReference type="ChEBI" id="CHEBI:30616"/>
    </ligand>
</feature>
<comment type="cofactor">
    <cofactor evidence="9">
        <name>Mg(2+)</name>
        <dbReference type="ChEBI" id="CHEBI:18420"/>
    </cofactor>
</comment>
<feature type="binding site" evidence="9">
    <location>
        <begin position="91"/>
        <end position="93"/>
    </location>
    <ligand>
        <name>ATP</name>
        <dbReference type="ChEBI" id="CHEBI:30616"/>
    </ligand>
</feature>
<evidence type="ECO:0000256" key="2">
    <source>
        <dbReference type="ARBA" id="ARBA00022679"/>
    </source>
</evidence>
<dbReference type="Proteomes" id="UP001213015">
    <property type="component" value="Unassembled WGS sequence"/>
</dbReference>
<feature type="binding site" evidence="9">
    <location>
        <position position="90"/>
    </location>
    <ligand>
        <name>substrate</name>
    </ligand>
</feature>
<evidence type="ECO:0000256" key="1">
    <source>
        <dbReference type="ARBA" id="ARBA00022490"/>
    </source>
</evidence>
<dbReference type="EMBL" id="JAKHLF010000006">
    <property type="protein sequence ID" value="MCZ3844813.1"/>
    <property type="molecule type" value="Genomic_DNA"/>
</dbReference>
<dbReference type="InterPro" id="IPR001980">
    <property type="entry name" value="PPAT"/>
</dbReference>
<proteinExistence type="inferred from homology"/>
<dbReference type="InterPro" id="IPR014729">
    <property type="entry name" value="Rossmann-like_a/b/a_fold"/>
</dbReference>
<dbReference type="RefSeq" id="WP_006587197.1">
    <property type="nucleotide sequence ID" value="NZ_CABMGH010000005.1"/>
</dbReference>
<evidence type="ECO:0000256" key="4">
    <source>
        <dbReference type="ARBA" id="ARBA00022741"/>
    </source>
</evidence>
<keyword evidence="7 9" id="KW-0173">Coenzyme A biosynthesis</keyword>
<feature type="site" description="Transition state stabilizer" evidence="9">
    <location>
        <position position="17"/>
    </location>
</feature>
<feature type="binding site" evidence="9">
    <location>
        <begin position="9"/>
        <end position="10"/>
    </location>
    <ligand>
        <name>ATP</name>
        <dbReference type="ChEBI" id="CHEBI:30616"/>
    </ligand>
</feature>
<dbReference type="GO" id="GO:0005524">
    <property type="term" value="F:ATP binding"/>
    <property type="evidence" value="ECO:0007669"/>
    <property type="project" value="UniProtKB-KW"/>
</dbReference>
<feature type="binding site" evidence="9">
    <location>
        <position position="101"/>
    </location>
    <ligand>
        <name>ATP</name>
        <dbReference type="ChEBI" id="CHEBI:30616"/>
    </ligand>
</feature>
<comment type="function">
    <text evidence="9">Reversibly transfers an adenylyl group from ATP to 4'-phosphopantetheine, yielding dephospho-CoA (dPCoA) and pyrophosphate.</text>
</comment>
<comment type="subunit">
    <text evidence="9">Homohexamer.</text>
</comment>
<feature type="binding site" evidence="9">
    <location>
        <position position="76"/>
    </location>
    <ligand>
        <name>substrate</name>
    </ligand>
</feature>
<dbReference type="GO" id="GO:0004595">
    <property type="term" value="F:pantetheine-phosphate adenylyltransferase activity"/>
    <property type="evidence" value="ECO:0007669"/>
    <property type="project" value="UniProtKB-UniRule"/>
</dbReference>
<evidence type="ECO:0000256" key="9">
    <source>
        <dbReference type="HAMAP-Rule" id="MF_00151"/>
    </source>
</evidence>
<dbReference type="PANTHER" id="PTHR21342">
    <property type="entry name" value="PHOSPHOPANTETHEINE ADENYLYLTRANSFERASE"/>
    <property type="match status" value="1"/>
</dbReference>
<dbReference type="Gene3D" id="3.40.50.620">
    <property type="entry name" value="HUPs"/>
    <property type="match status" value="1"/>
</dbReference>
<comment type="subcellular location">
    <subcellularLocation>
        <location evidence="9">Cytoplasm</location>
    </subcellularLocation>
</comment>
<keyword evidence="4 9" id="KW-0547">Nucleotide-binding</keyword>
<evidence type="ECO:0000256" key="6">
    <source>
        <dbReference type="ARBA" id="ARBA00022842"/>
    </source>
</evidence>
<accession>A0AAP3GY02</accession>